<feature type="compositionally biased region" description="Basic residues" evidence="1">
    <location>
        <begin position="292"/>
        <end position="302"/>
    </location>
</feature>
<accession>A0AAN6PLA0</accession>
<comment type="caution">
    <text evidence="2">The sequence shown here is derived from an EMBL/GenBank/DDBJ whole genome shotgun (WGS) entry which is preliminary data.</text>
</comment>
<evidence type="ECO:0000313" key="2">
    <source>
        <dbReference type="EMBL" id="KAK4042837.1"/>
    </source>
</evidence>
<organism evidence="2 3">
    <name type="scientific">Parachaetomium inaequale</name>
    <dbReference type="NCBI Taxonomy" id="2588326"/>
    <lineage>
        <taxon>Eukaryota</taxon>
        <taxon>Fungi</taxon>
        <taxon>Dikarya</taxon>
        <taxon>Ascomycota</taxon>
        <taxon>Pezizomycotina</taxon>
        <taxon>Sordariomycetes</taxon>
        <taxon>Sordariomycetidae</taxon>
        <taxon>Sordariales</taxon>
        <taxon>Chaetomiaceae</taxon>
        <taxon>Parachaetomium</taxon>
    </lineage>
</organism>
<proteinExistence type="predicted"/>
<name>A0AAN6PLA0_9PEZI</name>
<reference evidence="3" key="1">
    <citation type="journal article" date="2023" name="Mol. Phylogenet. Evol.">
        <title>Genome-scale phylogeny and comparative genomics of the fungal order Sordariales.</title>
        <authorList>
            <person name="Hensen N."/>
            <person name="Bonometti L."/>
            <person name="Westerberg I."/>
            <person name="Brannstrom I.O."/>
            <person name="Guillou S."/>
            <person name="Cros-Aarteil S."/>
            <person name="Calhoun S."/>
            <person name="Haridas S."/>
            <person name="Kuo A."/>
            <person name="Mondo S."/>
            <person name="Pangilinan J."/>
            <person name="Riley R."/>
            <person name="LaButti K."/>
            <person name="Andreopoulos B."/>
            <person name="Lipzen A."/>
            <person name="Chen C."/>
            <person name="Yan M."/>
            <person name="Daum C."/>
            <person name="Ng V."/>
            <person name="Clum A."/>
            <person name="Steindorff A."/>
            <person name="Ohm R.A."/>
            <person name="Martin F."/>
            <person name="Silar P."/>
            <person name="Natvig D.O."/>
            <person name="Lalanne C."/>
            <person name="Gautier V."/>
            <person name="Ament-Velasquez S.L."/>
            <person name="Kruys A."/>
            <person name="Hutchinson M.I."/>
            <person name="Powell A.J."/>
            <person name="Barry K."/>
            <person name="Miller A.N."/>
            <person name="Grigoriev I.V."/>
            <person name="Debuchy R."/>
            <person name="Gladieux P."/>
            <person name="Hiltunen Thoren M."/>
            <person name="Johannesson H."/>
        </authorList>
    </citation>
    <scope>NUCLEOTIDE SEQUENCE [LARGE SCALE GENOMIC DNA]</scope>
    <source>
        <strain evidence="3">CBS 284.82</strain>
    </source>
</reference>
<evidence type="ECO:0000256" key="1">
    <source>
        <dbReference type="SAM" id="MobiDB-lite"/>
    </source>
</evidence>
<protein>
    <submittedName>
        <fullName evidence="2">Uncharacterized protein</fullName>
    </submittedName>
</protein>
<feature type="compositionally biased region" description="Acidic residues" evidence="1">
    <location>
        <begin position="22"/>
        <end position="31"/>
    </location>
</feature>
<dbReference type="EMBL" id="MU854335">
    <property type="protein sequence ID" value="KAK4042837.1"/>
    <property type="molecule type" value="Genomic_DNA"/>
</dbReference>
<feature type="region of interest" description="Disordered" evidence="1">
    <location>
        <begin position="262"/>
        <end position="302"/>
    </location>
</feature>
<keyword evidence="3" id="KW-1185">Reference proteome</keyword>
<dbReference type="AlphaFoldDB" id="A0AAN6PLA0"/>
<dbReference type="Proteomes" id="UP001303115">
    <property type="component" value="Unassembled WGS sequence"/>
</dbReference>
<sequence>MSFFQPLPPPSPLGLFESPVLVEDESPVDDESPTRRPFQDAPTFPSALFQSHPLVSNQPLRRNHNGPAVLRVWGYVTGVRSAGRHRGPQSDAAFQVHIQSHDDAQEVDLLQPRWFTSRQATECPPVTLAEARRHSPLQLNRLSDHDDGSPIVRVVACEVEPEHWKTVCFCLFDKSHIVGAVVDDGLKPFNGIDVDKGMVSSDVMAEGFENYVARLRREATQGLQPSDQLSVATQAADYHIPRGRHRRQMRRHQSTELKAVKEERNKTSPVPGHTGDAAVPLQDTPANGSLLRRGRRRRQNRRHGLVLRQVGATPSTTAHHSQAGTVVAVQKTTAVTVNNTRTGPERPAGLPGRRRLGDEAFSALTKESVIWLKTRNPNEFDSELLVLPIHHDDGDGQNLGYLVLPKDGIQAWVDHSWVGHMTSNGADFSVDKLFVLDKAGPTPVSMKYWDKFLAEAVDEFIWGLESSNLAMYTAGDVMLALQTSLQNPPLIFPDSMLGALADVRIVLVPLHSEHDY</sequence>
<gene>
    <name evidence="2" type="ORF">C8A01DRAFT_13608</name>
</gene>
<feature type="compositionally biased region" description="Pro residues" evidence="1">
    <location>
        <begin position="1"/>
        <end position="12"/>
    </location>
</feature>
<feature type="region of interest" description="Disordered" evidence="1">
    <location>
        <begin position="1"/>
        <end position="43"/>
    </location>
</feature>
<evidence type="ECO:0000313" key="3">
    <source>
        <dbReference type="Proteomes" id="UP001303115"/>
    </source>
</evidence>